<evidence type="ECO:0000256" key="1">
    <source>
        <dbReference type="ARBA" id="ARBA00004141"/>
    </source>
</evidence>
<dbReference type="Proteomes" id="UP000248795">
    <property type="component" value="Unassembled WGS sequence"/>
</dbReference>
<evidence type="ECO:0000256" key="6">
    <source>
        <dbReference type="ARBA" id="ARBA00023136"/>
    </source>
</evidence>
<feature type="transmembrane region" description="Helical" evidence="7">
    <location>
        <begin position="381"/>
        <end position="400"/>
    </location>
</feature>
<keyword evidence="4 7" id="KW-0812">Transmembrane</keyword>
<feature type="transmembrane region" description="Helical" evidence="7">
    <location>
        <begin position="54"/>
        <end position="75"/>
    </location>
</feature>
<keyword evidence="5 7" id="KW-1133">Transmembrane helix</keyword>
<evidence type="ECO:0000313" key="8">
    <source>
        <dbReference type="EMBL" id="PZF78377.1"/>
    </source>
</evidence>
<dbReference type="EMBL" id="QKVK01000001">
    <property type="protein sequence ID" value="PZF78377.1"/>
    <property type="molecule type" value="Genomic_DNA"/>
</dbReference>
<keyword evidence="6 7" id="KW-0472">Membrane</keyword>
<feature type="transmembrane region" description="Helical" evidence="7">
    <location>
        <begin position="351"/>
        <end position="372"/>
    </location>
</feature>
<organism evidence="8 9">
    <name type="scientific">Aestuariivirga litoralis</name>
    <dbReference type="NCBI Taxonomy" id="2650924"/>
    <lineage>
        <taxon>Bacteria</taxon>
        <taxon>Pseudomonadati</taxon>
        <taxon>Pseudomonadota</taxon>
        <taxon>Alphaproteobacteria</taxon>
        <taxon>Hyphomicrobiales</taxon>
        <taxon>Aestuariivirgaceae</taxon>
        <taxon>Aestuariivirga</taxon>
    </lineage>
</organism>
<evidence type="ECO:0000313" key="9">
    <source>
        <dbReference type="Proteomes" id="UP000248795"/>
    </source>
</evidence>
<feature type="transmembrane region" description="Helical" evidence="7">
    <location>
        <begin position="412"/>
        <end position="430"/>
    </location>
</feature>
<comment type="similarity">
    <text evidence="2">Belongs to the nucleobase:cation symporter-2 (NCS2) (TC 2.A.40) family.</text>
</comment>
<proteinExistence type="inferred from homology"/>
<evidence type="ECO:0000256" key="2">
    <source>
        <dbReference type="ARBA" id="ARBA00008821"/>
    </source>
</evidence>
<feature type="transmembrane region" description="Helical" evidence="7">
    <location>
        <begin position="322"/>
        <end position="345"/>
    </location>
</feature>
<gene>
    <name evidence="8" type="ORF">DK847_00710</name>
</gene>
<feature type="transmembrane region" description="Helical" evidence="7">
    <location>
        <begin position="194"/>
        <end position="213"/>
    </location>
</feature>
<dbReference type="NCBIfam" id="NF037981">
    <property type="entry name" value="NCS2_1"/>
    <property type="match status" value="1"/>
</dbReference>
<accession>A0A2W2BRP7</accession>
<sequence>MAKRPSYLQFANDETPPPLSTAILAFQHSAIVLINLVYVVIITKALNLSAADQFAMLSTTLLVCGLGTLLQAKFASKLLIVFHPNPIYIPLAIAAGLTAGPGGIAVLLLTAGIVQFVFGSLVRRLRVFFPPEVCGVVVIMLGVSLLPGTLRGIVTQSVDKSFLHVENAGLVVALVTLAVASAGSVWLKGMARFFSLLLGCVAGMIVAYALGVWQPGDAKTGLDVPAFALPSIHLPGLTFDMGLVYLAVVAALVNVVDELGVLIGTERLDDADWRRPNFTTMSKGLQASGVFTALSGLLGGTAVGMSSANLTLAYATGVTSRAVAMAAGGLLMAVAFVPLALKHVLSLPDAVVAGILFYAACYFIVSGAELALSRMLSPRRALVIGLSVGAGVLLQSVPALTTRFAGTSIEHVLAPMTFATIVAIVLNLVMRIGIRQQERMVFSAAGEDSDADEIMQTLGERWGMHRQTGARAAAAMRETLDLLGGIAKGPIDCTISYNELVLAMRFVYDGRPLVLPGRAPDIDELTDSPDGVLRMGGWILRKLSDYSTVAQSGGRQQVQLAFEC</sequence>
<dbReference type="Pfam" id="PF00860">
    <property type="entry name" value="Xan_ur_permease"/>
    <property type="match status" value="1"/>
</dbReference>
<evidence type="ECO:0000256" key="5">
    <source>
        <dbReference type="ARBA" id="ARBA00022989"/>
    </source>
</evidence>
<comment type="caution">
    <text evidence="8">The sequence shown here is derived from an EMBL/GenBank/DDBJ whole genome shotgun (WGS) entry which is preliminary data.</text>
</comment>
<evidence type="ECO:0000256" key="4">
    <source>
        <dbReference type="ARBA" id="ARBA00022692"/>
    </source>
</evidence>
<reference evidence="9" key="1">
    <citation type="submission" date="2018-06" db="EMBL/GenBank/DDBJ databases">
        <title>Aestuariibacter litoralis strain KCTC 52945T.</title>
        <authorList>
            <person name="Li X."/>
            <person name="Salam N."/>
            <person name="Li J.-L."/>
            <person name="Chen Y.-M."/>
            <person name="Yang Z.-W."/>
            <person name="Zhang L.-Y."/>
            <person name="Han M.-X."/>
            <person name="Xiao M."/>
            <person name="Li W.-J."/>
        </authorList>
    </citation>
    <scope>NUCLEOTIDE SEQUENCE [LARGE SCALE GENOMIC DNA]</scope>
    <source>
        <strain evidence="9">KCTC 52945</strain>
    </source>
</reference>
<protein>
    <recommendedName>
        <fullName evidence="10">Xanthine/uracil/vitamin C permease</fullName>
    </recommendedName>
</protein>
<dbReference type="RefSeq" id="WP_111195704.1">
    <property type="nucleotide sequence ID" value="NZ_QKVK01000001.1"/>
</dbReference>
<dbReference type="InterPro" id="IPR006043">
    <property type="entry name" value="NCS2"/>
</dbReference>
<dbReference type="PANTHER" id="PTHR42810:SF4">
    <property type="entry name" value="URIC ACID TRANSPORTER UACT"/>
    <property type="match status" value="1"/>
</dbReference>
<dbReference type="AlphaFoldDB" id="A0A2W2BRP7"/>
<feature type="transmembrane region" description="Helical" evidence="7">
    <location>
        <begin position="87"/>
        <end position="118"/>
    </location>
</feature>
<keyword evidence="3" id="KW-0813">Transport</keyword>
<evidence type="ECO:0008006" key="10">
    <source>
        <dbReference type="Google" id="ProtNLM"/>
    </source>
</evidence>
<dbReference type="GO" id="GO:0042907">
    <property type="term" value="F:xanthine transmembrane transporter activity"/>
    <property type="evidence" value="ECO:0007669"/>
    <property type="project" value="TreeGrafter"/>
</dbReference>
<keyword evidence="9" id="KW-1185">Reference proteome</keyword>
<feature type="transmembrane region" description="Helical" evidence="7">
    <location>
        <begin position="168"/>
        <end position="187"/>
    </location>
</feature>
<evidence type="ECO:0000256" key="7">
    <source>
        <dbReference type="SAM" id="Phobius"/>
    </source>
</evidence>
<comment type="subcellular location">
    <subcellularLocation>
        <location evidence="1">Membrane</location>
        <topology evidence="1">Multi-pass membrane protein</topology>
    </subcellularLocation>
</comment>
<feature type="transmembrane region" description="Helical" evidence="7">
    <location>
        <begin position="127"/>
        <end position="148"/>
    </location>
</feature>
<name>A0A2W2BRP7_9HYPH</name>
<evidence type="ECO:0000256" key="3">
    <source>
        <dbReference type="ARBA" id="ARBA00022448"/>
    </source>
</evidence>
<feature type="transmembrane region" description="Helical" evidence="7">
    <location>
        <begin position="20"/>
        <end position="42"/>
    </location>
</feature>
<dbReference type="PANTHER" id="PTHR42810">
    <property type="entry name" value="PURINE PERMEASE C1399.01C-RELATED"/>
    <property type="match status" value="1"/>
</dbReference>
<dbReference type="GO" id="GO:0005886">
    <property type="term" value="C:plasma membrane"/>
    <property type="evidence" value="ECO:0007669"/>
    <property type="project" value="TreeGrafter"/>
</dbReference>